<keyword evidence="2 4" id="KW-0863">Zinc-finger</keyword>
<feature type="transmembrane region" description="Helical" evidence="5">
    <location>
        <begin position="12"/>
        <end position="34"/>
    </location>
</feature>
<keyword evidence="5" id="KW-0812">Transmembrane</keyword>
<dbReference type="AlphaFoldDB" id="A0AAE9J8Z2"/>
<feature type="transmembrane region" description="Helical" evidence="5">
    <location>
        <begin position="131"/>
        <end position="151"/>
    </location>
</feature>
<keyword evidence="1" id="KW-0479">Metal-binding</keyword>
<organism evidence="7 8">
    <name type="scientific">Caenorhabditis briggsae</name>
    <dbReference type="NCBI Taxonomy" id="6238"/>
    <lineage>
        <taxon>Eukaryota</taxon>
        <taxon>Metazoa</taxon>
        <taxon>Ecdysozoa</taxon>
        <taxon>Nematoda</taxon>
        <taxon>Chromadorea</taxon>
        <taxon>Rhabditida</taxon>
        <taxon>Rhabditina</taxon>
        <taxon>Rhabditomorpha</taxon>
        <taxon>Rhabditoidea</taxon>
        <taxon>Rhabditidae</taxon>
        <taxon>Peloderinae</taxon>
        <taxon>Caenorhabditis</taxon>
    </lineage>
</organism>
<dbReference type="SMART" id="SM00184">
    <property type="entry name" value="RING"/>
    <property type="match status" value="1"/>
</dbReference>
<evidence type="ECO:0000256" key="4">
    <source>
        <dbReference type="PROSITE-ProRule" id="PRU00175"/>
    </source>
</evidence>
<dbReference type="InterPro" id="IPR017907">
    <property type="entry name" value="Znf_RING_CS"/>
</dbReference>
<dbReference type="PROSITE" id="PS50089">
    <property type="entry name" value="ZF_RING_2"/>
    <property type="match status" value="1"/>
</dbReference>
<evidence type="ECO:0000313" key="8">
    <source>
        <dbReference type="Proteomes" id="UP000829354"/>
    </source>
</evidence>
<feature type="transmembrane region" description="Helical" evidence="5">
    <location>
        <begin position="73"/>
        <end position="93"/>
    </location>
</feature>
<dbReference type="PANTHER" id="PTHR47156:SF10">
    <property type="entry name" value="E3 UBIQUITIN-PROTEIN LIGASE TRIM-21-RELATED"/>
    <property type="match status" value="1"/>
</dbReference>
<feature type="transmembrane region" description="Helical" evidence="5">
    <location>
        <begin position="99"/>
        <end position="119"/>
    </location>
</feature>
<feature type="transmembrane region" description="Helical" evidence="5">
    <location>
        <begin position="40"/>
        <end position="61"/>
    </location>
</feature>
<accession>A0AAE9J8Z2</accession>
<dbReference type="Gene3D" id="3.30.40.10">
    <property type="entry name" value="Zinc/RING finger domain, C3HC4 (zinc finger)"/>
    <property type="match status" value="1"/>
</dbReference>
<dbReference type="InterPro" id="IPR052667">
    <property type="entry name" value="E3_ubiquitin-ligase_RING"/>
</dbReference>
<evidence type="ECO:0000313" key="7">
    <source>
        <dbReference type="EMBL" id="UMM21194.1"/>
    </source>
</evidence>
<keyword evidence="3" id="KW-0862">Zinc</keyword>
<gene>
    <name evidence="7" type="ORF">L5515_002983</name>
</gene>
<keyword evidence="5" id="KW-0472">Membrane</keyword>
<feature type="transmembrane region" description="Helical" evidence="5">
    <location>
        <begin position="171"/>
        <end position="190"/>
    </location>
</feature>
<feature type="domain" description="RING-type" evidence="6">
    <location>
        <begin position="214"/>
        <end position="257"/>
    </location>
</feature>
<evidence type="ECO:0000256" key="3">
    <source>
        <dbReference type="ARBA" id="ARBA00022833"/>
    </source>
</evidence>
<dbReference type="InterPro" id="IPR001841">
    <property type="entry name" value="Znf_RING"/>
</dbReference>
<sequence length="285" mass="32456">MIIPPFLTNYVQLANLAITIIASIVAYILTPIYFGQDYFLRLNIYFLVASIFVGIVIWSYNYVLSDYLAKINLINSFGLIFICGISAKLWIFLQPDADLLGLFYISFTFNVISALLYFSVHKHIRIYQMKYRGRFGIIFFGILVNGLALVLGITKGLEYEKKFGVIFFQSYYSFFTASLLDFMVGLWGGLQKHQPRHIELSQIGGQRQPAHSGCPICIEKFSETEIPRILKCGHTICQKCARNLKGDTNKIQCPTCRQETIVEGSIDSLPKNFAVLDIQHENEQV</sequence>
<dbReference type="PANTHER" id="PTHR47156">
    <property type="entry name" value="PROTEIN CBG20824"/>
    <property type="match status" value="1"/>
</dbReference>
<dbReference type="PROSITE" id="PS00518">
    <property type="entry name" value="ZF_RING_1"/>
    <property type="match status" value="1"/>
</dbReference>
<dbReference type="Proteomes" id="UP000829354">
    <property type="component" value="Chromosome III"/>
</dbReference>
<evidence type="ECO:0000256" key="1">
    <source>
        <dbReference type="ARBA" id="ARBA00022723"/>
    </source>
</evidence>
<dbReference type="GO" id="GO:0008270">
    <property type="term" value="F:zinc ion binding"/>
    <property type="evidence" value="ECO:0007669"/>
    <property type="project" value="UniProtKB-KW"/>
</dbReference>
<keyword evidence="8" id="KW-1185">Reference proteome</keyword>
<protein>
    <recommendedName>
        <fullName evidence="6">RING-type domain-containing protein</fullName>
    </recommendedName>
</protein>
<evidence type="ECO:0000256" key="2">
    <source>
        <dbReference type="ARBA" id="ARBA00022771"/>
    </source>
</evidence>
<reference evidence="7 8" key="1">
    <citation type="submission" date="2022-04" db="EMBL/GenBank/DDBJ databases">
        <title>Chromosome-level reference genomes for two strains of Caenorhabditis briggsae: an improved platform for comparative genomics.</title>
        <authorList>
            <person name="Stevens L."/>
            <person name="Andersen E."/>
        </authorList>
    </citation>
    <scope>NUCLEOTIDE SEQUENCE [LARGE SCALE GENOMIC DNA]</scope>
    <source>
        <strain evidence="7">VX34</strain>
        <tissue evidence="7">Whole-organism</tissue>
    </source>
</reference>
<dbReference type="Pfam" id="PF14634">
    <property type="entry name" value="zf-RING_5"/>
    <property type="match status" value="1"/>
</dbReference>
<dbReference type="InterPro" id="IPR013083">
    <property type="entry name" value="Znf_RING/FYVE/PHD"/>
</dbReference>
<evidence type="ECO:0000256" key="5">
    <source>
        <dbReference type="SAM" id="Phobius"/>
    </source>
</evidence>
<dbReference type="SUPFAM" id="SSF57850">
    <property type="entry name" value="RING/U-box"/>
    <property type="match status" value="1"/>
</dbReference>
<proteinExistence type="predicted"/>
<keyword evidence="5" id="KW-1133">Transmembrane helix</keyword>
<dbReference type="EMBL" id="CP092622">
    <property type="protein sequence ID" value="UMM21194.1"/>
    <property type="molecule type" value="Genomic_DNA"/>
</dbReference>
<evidence type="ECO:0000259" key="6">
    <source>
        <dbReference type="PROSITE" id="PS50089"/>
    </source>
</evidence>
<name>A0AAE9J8Z2_CAEBR</name>